<dbReference type="AlphaFoldDB" id="A0A453CZ93"/>
<accession>A0A453CZ93</accession>
<keyword evidence="3" id="KW-1185">Reference proteome</keyword>
<name>A0A453CZ93_AEGTS</name>
<dbReference type="Proteomes" id="UP000015105">
    <property type="component" value="Chromosome 2D"/>
</dbReference>
<protein>
    <submittedName>
        <fullName evidence="2">Uncharacterized protein</fullName>
    </submittedName>
</protein>
<reference evidence="2" key="3">
    <citation type="journal article" date="2017" name="Nature">
        <title>Genome sequence of the progenitor of the wheat D genome Aegilops tauschii.</title>
        <authorList>
            <person name="Luo M.C."/>
            <person name="Gu Y.Q."/>
            <person name="Puiu D."/>
            <person name="Wang H."/>
            <person name="Twardziok S.O."/>
            <person name="Deal K.R."/>
            <person name="Huo N."/>
            <person name="Zhu T."/>
            <person name="Wang L."/>
            <person name="Wang Y."/>
            <person name="McGuire P.E."/>
            <person name="Liu S."/>
            <person name="Long H."/>
            <person name="Ramasamy R.K."/>
            <person name="Rodriguez J.C."/>
            <person name="Van S.L."/>
            <person name="Yuan L."/>
            <person name="Wang Z."/>
            <person name="Xia Z."/>
            <person name="Xiao L."/>
            <person name="Anderson O.D."/>
            <person name="Ouyang S."/>
            <person name="Liang Y."/>
            <person name="Zimin A.V."/>
            <person name="Pertea G."/>
            <person name="Qi P."/>
            <person name="Bennetzen J.L."/>
            <person name="Dai X."/>
            <person name="Dawson M.W."/>
            <person name="Muller H.G."/>
            <person name="Kugler K."/>
            <person name="Rivarola-Duarte L."/>
            <person name="Spannagl M."/>
            <person name="Mayer K.F.X."/>
            <person name="Lu F.H."/>
            <person name="Bevan M.W."/>
            <person name="Leroy P."/>
            <person name="Li P."/>
            <person name="You F.M."/>
            <person name="Sun Q."/>
            <person name="Liu Z."/>
            <person name="Lyons E."/>
            <person name="Wicker T."/>
            <person name="Salzberg S.L."/>
            <person name="Devos K.M."/>
            <person name="Dvorak J."/>
        </authorList>
    </citation>
    <scope>NUCLEOTIDE SEQUENCE [LARGE SCALE GENOMIC DNA]</scope>
    <source>
        <strain evidence="2">cv. AL8/78</strain>
    </source>
</reference>
<reference evidence="3" key="2">
    <citation type="journal article" date="2017" name="Nat. Plants">
        <title>The Aegilops tauschii genome reveals multiple impacts of transposons.</title>
        <authorList>
            <person name="Zhao G."/>
            <person name="Zou C."/>
            <person name="Li K."/>
            <person name="Wang K."/>
            <person name="Li T."/>
            <person name="Gao L."/>
            <person name="Zhang X."/>
            <person name="Wang H."/>
            <person name="Yang Z."/>
            <person name="Liu X."/>
            <person name="Jiang W."/>
            <person name="Mao L."/>
            <person name="Kong X."/>
            <person name="Jiao Y."/>
            <person name="Jia J."/>
        </authorList>
    </citation>
    <scope>NUCLEOTIDE SEQUENCE [LARGE SCALE GENOMIC DNA]</scope>
    <source>
        <strain evidence="3">cv. AL8/78</strain>
    </source>
</reference>
<proteinExistence type="predicted"/>
<reference evidence="2" key="5">
    <citation type="journal article" date="2021" name="G3 (Bethesda)">
        <title>Aegilops tauschii genome assembly Aet v5.0 features greater sequence contiguity and improved annotation.</title>
        <authorList>
            <person name="Wang L."/>
            <person name="Zhu T."/>
            <person name="Rodriguez J.C."/>
            <person name="Deal K.R."/>
            <person name="Dubcovsky J."/>
            <person name="McGuire P.E."/>
            <person name="Lux T."/>
            <person name="Spannagl M."/>
            <person name="Mayer K.F.X."/>
            <person name="Baldrich P."/>
            <person name="Meyers B.C."/>
            <person name="Huo N."/>
            <person name="Gu Y.Q."/>
            <person name="Zhou H."/>
            <person name="Devos K.M."/>
            <person name="Bennetzen J.L."/>
            <person name="Unver T."/>
            <person name="Budak H."/>
            <person name="Gulick P.J."/>
            <person name="Galiba G."/>
            <person name="Kalapos B."/>
            <person name="Nelson D.R."/>
            <person name="Li P."/>
            <person name="You F.M."/>
            <person name="Luo M.C."/>
            <person name="Dvorak J."/>
        </authorList>
    </citation>
    <scope>NUCLEOTIDE SEQUENCE [LARGE SCALE GENOMIC DNA]</scope>
    <source>
        <strain evidence="2">cv. AL8/78</strain>
    </source>
</reference>
<sequence length="107" mass="11992">MGKEQDTKTDGTKIDTLLYKEKSLLLLLNSVEDLPLGGDRGAAVERLPLGGHHHRLQPRVGHLEHVQRLHALLHPLRLPTKTESNHLSSPSHWAAPHSWLHQQTPHG</sequence>
<reference evidence="3" key="1">
    <citation type="journal article" date="2014" name="Science">
        <title>Ancient hybridizations among the ancestral genomes of bread wheat.</title>
        <authorList>
            <consortium name="International Wheat Genome Sequencing Consortium,"/>
            <person name="Marcussen T."/>
            <person name="Sandve S.R."/>
            <person name="Heier L."/>
            <person name="Spannagl M."/>
            <person name="Pfeifer M."/>
            <person name="Jakobsen K.S."/>
            <person name="Wulff B.B."/>
            <person name="Steuernagel B."/>
            <person name="Mayer K.F."/>
            <person name="Olsen O.A."/>
        </authorList>
    </citation>
    <scope>NUCLEOTIDE SEQUENCE [LARGE SCALE GENOMIC DNA]</scope>
    <source>
        <strain evidence="3">cv. AL8/78</strain>
    </source>
</reference>
<evidence type="ECO:0000313" key="2">
    <source>
        <dbReference type="EnsemblPlants" id="AET2Gv21024200.1"/>
    </source>
</evidence>
<reference evidence="2" key="4">
    <citation type="submission" date="2019-03" db="UniProtKB">
        <authorList>
            <consortium name="EnsemblPlants"/>
        </authorList>
    </citation>
    <scope>IDENTIFICATION</scope>
</reference>
<feature type="region of interest" description="Disordered" evidence="1">
    <location>
        <begin position="81"/>
        <end position="107"/>
    </location>
</feature>
<dbReference type="EnsemblPlants" id="AET2Gv21024200.1">
    <property type="protein sequence ID" value="AET2Gv21024200.1"/>
    <property type="gene ID" value="AET2Gv21024200"/>
</dbReference>
<dbReference type="Gramene" id="AET2Gv21024200.1">
    <property type="protein sequence ID" value="AET2Gv21024200.1"/>
    <property type="gene ID" value="AET2Gv21024200"/>
</dbReference>
<evidence type="ECO:0000313" key="3">
    <source>
        <dbReference type="Proteomes" id="UP000015105"/>
    </source>
</evidence>
<organism evidence="2 3">
    <name type="scientific">Aegilops tauschii subsp. strangulata</name>
    <name type="common">Goatgrass</name>
    <dbReference type="NCBI Taxonomy" id="200361"/>
    <lineage>
        <taxon>Eukaryota</taxon>
        <taxon>Viridiplantae</taxon>
        <taxon>Streptophyta</taxon>
        <taxon>Embryophyta</taxon>
        <taxon>Tracheophyta</taxon>
        <taxon>Spermatophyta</taxon>
        <taxon>Magnoliopsida</taxon>
        <taxon>Liliopsida</taxon>
        <taxon>Poales</taxon>
        <taxon>Poaceae</taxon>
        <taxon>BOP clade</taxon>
        <taxon>Pooideae</taxon>
        <taxon>Triticodae</taxon>
        <taxon>Triticeae</taxon>
        <taxon>Triticinae</taxon>
        <taxon>Aegilops</taxon>
    </lineage>
</organism>
<evidence type="ECO:0000256" key="1">
    <source>
        <dbReference type="SAM" id="MobiDB-lite"/>
    </source>
</evidence>
<feature type="compositionally biased region" description="Polar residues" evidence="1">
    <location>
        <begin position="81"/>
        <end position="91"/>
    </location>
</feature>